<dbReference type="PROSITE" id="PS51440">
    <property type="entry name" value="TIM_2"/>
    <property type="match status" value="1"/>
</dbReference>
<evidence type="ECO:0000256" key="8">
    <source>
        <dbReference type="ARBA" id="ARBA00023235"/>
    </source>
</evidence>
<dbReference type="GO" id="GO:0006096">
    <property type="term" value="P:glycolytic process"/>
    <property type="evidence" value="ECO:0007669"/>
    <property type="project" value="UniProtKB-KW"/>
</dbReference>
<dbReference type="GO" id="GO:0019563">
    <property type="term" value="P:glycerol catabolic process"/>
    <property type="evidence" value="ECO:0007669"/>
    <property type="project" value="TreeGrafter"/>
</dbReference>
<evidence type="ECO:0000256" key="9">
    <source>
        <dbReference type="RuleBase" id="RU363013"/>
    </source>
</evidence>
<dbReference type="EMBL" id="CAJVPV010000562">
    <property type="protein sequence ID" value="CAG8463158.1"/>
    <property type="molecule type" value="Genomic_DNA"/>
</dbReference>
<comment type="catalytic activity">
    <reaction evidence="1 9">
        <text>D-glyceraldehyde 3-phosphate = dihydroxyacetone phosphate</text>
        <dbReference type="Rhea" id="RHEA:18585"/>
        <dbReference type="ChEBI" id="CHEBI:57642"/>
        <dbReference type="ChEBI" id="CHEBI:59776"/>
        <dbReference type="EC" id="5.3.1.1"/>
    </reaction>
</comment>
<dbReference type="PANTHER" id="PTHR21139">
    <property type="entry name" value="TRIOSEPHOSPHATE ISOMERASE"/>
    <property type="match status" value="1"/>
</dbReference>
<organism evidence="10 11">
    <name type="scientific">Acaulospora morrowiae</name>
    <dbReference type="NCBI Taxonomy" id="94023"/>
    <lineage>
        <taxon>Eukaryota</taxon>
        <taxon>Fungi</taxon>
        <taxon>Fungi incertae sedis</taxon>
        <taxon>Mucoromycota</taxon>
        <taxon>Glomeromycotina</taxon>
        <taxon>Glomeromycetes</taxon>
        <taxon>Diversisporales</taxon>
        <taxon>Acaulosporaceae</taxon>
        <taxon>Acaulospora</taxon>
    </lineage>
</organism>
<dbReference type="Proteomes" id="UP000789342">
    <property type="component" value="Unassembled WGS sequence"/>
</dbReference>
<dbReference type="GO" id="GO:0006094">
    <property type="term" value="P:gluconeogenesis"/>
    <property type="evidence" value="ECO:0007669"/>
    <property type="project" value="UniProtKB-KW"/>
</dbReference>
<evidence type="ECO:0000256" key="3">
    <source>
        <dbReference type="ARBA" id="ARBA00004742"/>
    </source>
</evidence>
<dbReference type="EC" id="5.3.1.1" evidence="6 9"/>
<protein>
    <recommendedName>
        <fullName evidence="7 9">Triosephosphate isomerase</fullName>
        <ecNumber evidence="6 9">5.3.1.1</ecNumber>
    </recommendedName>
</protein>
<evidence type="ECO:0000256" key="1">
    <source>
        <dbReference type="ARBA" id="ARBA00000474"/>
    </source>
</evidence>
<comment type="subunit">
    <text evidence="5">Homodimer.</text>
</comment>
<dbReference type="FunFam" id="3.20.20.70:FF:000025">
    <property type="entry name" value="Triosephosphate isomerase"/>
    <property type="match status" value="1"/>
</dbReference>
<proteinExistence type="inferred from homology"/>
<dbReference type="InterPro" id="IPR035990">
    <property type="entry name" value="TIM_sf"/>
</dbReference>
<comment type="similarity">
    <text evidence="4 9">Belongs to the triosephosphate isomerase family.</text>
</comment>
<dbReference type="GO" id="GO:0046166">
    <property type="term" value="P:glyceraldehyde-3-phosphate biosynthetic process"/>
    <property type="evidence" value="ECO:0007669"/>
    <property type="project" value="TreeGrafter"/>
</dbReference>
<comment type="pathway">
    <text evidence="3 9">Carbohydrate biosynthesis; gluconeogenesis.</text>
</comment>
<dbReference type="GO" id="GO:0005829">
    <property type="term" value="C:cytosol"/>
    <property type="evidence" value="ECO:0007669"/>
    <property type="project" value="TreeGrafter"/>
</dbReference>
<evidence type="ECO:0000313" key="10">
    <source>
        <dbReference type="EMBL" id="CAG8463158.1"/>
    </source>
</evidence>
<dbReference type="InterPro" id="IPR020861">
    <property type="entry name" value="Triosephosphate_isomerase_AS"/>
</dbReference>
<dbReference type="InterPro" id="IPR013785">
    <property type="entry name" value="Aldolase_TIM"/>
</dbReference>
<dbReference type="GO" id="GO:0004807">
    <property type="term" value="F:triose-phosphate isomerase activity"/>
    <property type="evidence" value="ECO:0007669"/>
    <property type="project" value="UniProtKB-EC"/>
</dbReference>
<evidence type="ECO:0000256" key="6">
    <source>
        <dbReference type="ARBA" id="ARBA00011940"/>
    </source>
</evidence>
<evidence type="ECO:0000256" key="4">
    <source>
        <dbReference type="ARBA" id="ARBA00007422"/>
    </source>
</evidence>
<keyword evidence="9" id="KW-0312">Gluconeogenesis</keyword>
<dbReference type="PROSITE" id="PS00171">
    <property type="entry name" value="TIM_1"/>
    <property type="match status" value="1"/>
</dbReference>
<dbReference type="PANTHER" id="PTHR21139:SF2">
    <property type="entry name" value="TRIOSEPHOSPHATE ISOMERASE"/>
    <property type="match status" value="1"/>
</dbReference>
<dbReference type="SUPFAM" id="SSF51351">
    <property type="entry name" value="Triosephosphate isomerase (TIM)"/>
    <property type="match status" value="1"/>
</dbReference>
<dbReference type="Pfam" id="PF00121">
    <property type="entry name" value="TIM"/>
    <property type="match status" value="1"/>
</dbReference>
<evidence type="ECO:0000313" key="11">
    <source>
        <dbReference type="Proteomes" id="UP000789342"/>
    </source>
</evidence>
<sequence>NFKMNGNLDFIQNLVERLNSGNFNEDVEIVIAPPSLYLDQTRKLARKEIGVAAQNAYNASSGAYTGEISPEMLKDIDVHWVILGHSERREIFKESDDFVATKIAHALKVGVKVIACIGEKLEEREKGTTFDVITRQLTAISNKISDWTNVVIAYEPVWAIGTGKVATPQQAQEVHEFIRKWLKENVSEETAQNTRVIYGGSVNAGNASELAKQSDVDGFLVGGASLKPEFGIGSF</sequence>
<keyword evidence="8 9" id="KW-0413">Isomerase</keyword>
<reference evidence="10" key="1">
    <citation type="submission" date="2021-06" db="EMBL/GenBank/DDBJ databases">
        <authorList>
            <person name="Kallberg Y."/>
            <person name="Tangrot J."/>
            <person name="Rosling A."/>
        </authorList>
    </citation>
    <scope>NUCLEOTIDE SEQUENCE</scope>
    <source>
        <strain evidence="10">CL551</strain>
    </source>
</reference>
<accession>A0A9N8YZN6</accession>
<comment type="pathway">
    <text evidence="2 9">Carbohydrate degradation; glycolysis; D-glyceraldehyde 3-phosphate from glycerone phosphate: step 1/1.</text>
</comment>
<dbReference type="AlphaFoldDB" id="A0A9N8YZN6"/>
<gene>
    <name evidence="10" type="ORF">AMORRO_LOCUS1500</name>
</gene>
<evidence type="ECO:0000256" key="7">
    <source>
        <dbReference type="ARBA" id="ARBA00019397"/>
    </source>
</evidence>
<dbReference type="CDD" id="cd00311">
    <property type="entry name" value="TIM"/>
    <property type="match status" value="1"/>
</dbReference>
<evidence type="ECO:0000256" key="5">
    <source>
        <dbReference type="ARBA" id="ARBA00011738"/>
    </source>
</evidence>
<dbReference type="InterPro" id="IPR000652">
    <property type="entry name" value="Triosephosphate_isomerase"/>
</dbReference>
<keyword evidence="9" id="KW-0324">Glycolysis</keyword>
<dbReference type="Gene3D" id="3.20.20.70">
    <property type="entry name" value="Aldolase class I"/>
    <property type="match status" value="1"/>
</dbReference>
<name>A0A9N8YZN6_9GLOM</name>
<evidence type="ECO:0000256" key="2">
    <source>
        <dbReference type="ARBA" id="ARBA00004680"/>
    </source>
</evidence>
<feature type="non-terminal residue" evidence="10">
    <location>
        <position position="235"/>
    </location>
</feature>
<keyword evidence="11" id="KW-1185">Reference proteome</keyword>
<dbReference type="HAMAP" id="MF_00147_B">
    <property type="entry name" value="TIM_B"/>
    <property type="match status" value="1"/>
</dbReference>
<comment type="caution">
    <text evidence="10">The sequence shown here is derived from an EMBL/GenBank/DDBJ whole genome shotgun (WGS) entry which is preliminary data.</text>
</comment>
<dbReference type="OrthoDB" id="6715177at2759"/>
<dbReference type="InterPro" id="IPR022896">
    <property type="entry name" value="TrioseP_Isoase_bac/euk"/>
</dbReference>
<dbReference type="NCBIfam" id="TIGR00419">
    <property type="entry name" value="tim"/>
    <property type="match status" value="1"/>
</dbReference>